<dbReference type="SUPFAM" id="SSF53756">
    <property type="entry name" value="UDP-Glycosyltransferase/glycogen phosphorylase"/>
    <property type="match status" value="1"/>
</dbReference>
<dbReference type="CDD" id="cd03801">
    <property type="entry name" value="GT4_PimA-like"/>
    <property type="match status" value="1"/>
</dbReference>
<keyword evidence="4" id="KW-1185">Reference proteome</keyword>
<protein>
    <submittedName>
        <fullName evidence="3">Glycosyltransferase</fullName>
    </submittedName>
</protein>
<evidence type="ECO:0000313" key="4">
    <source>
        <dbReference type="Proteomes" id="UP000016540"/>
    </source>
</evidence>
<dbReference type="OrthoDB" id="9775208at2"/>
<dbReference type="PANTHER" id="PTHR12526">
    <property type="entry name" value="GLYCOSYLTRANSFERASE"/>
    <property type="match status" value="1"/>
</dbReference>
<dbReference type="HOGENOM" id="CLU_009583_0_3_6"/>
<reference evidence="3 4" key="1">
    <citation type="journal article" date="2013" name="Genome Announc.">
        <title>Draft Genome Sequence of the Moderately Halophilic Bacterium Marinobacter lipolyticus Strain SM19.</title>
        <authorList>
            <person name="Papke R.T."/>
            <person name="de la Haba R.R."/>
            <person name="Infante-Dominguez C."/>
            <person name="Perez D."/>
            <person name="Sanchez-Porro C."/>
            <person name="Lapierre P."/>
            <person name="Ventosa A."/>
        </authorList>
    </citation>
    <scope>NUCLEOTIDE SEQUENCE [LARGE SCALE GENOMIC DNA]</scope>
    <source>
        <strain evidence="3 4">SM19</strain>
    </source>
</reference>
<feature type="domain" description="Glycosyl transferase family 1" evidence="1">
    <location>
        <begin position="182"/>
        <end position="347"/>
    </location>
</feature>
<dbReference type="PATRIC" id="fig|1318628.3.peg.1676"/>
<dbReference type="InterPro" id="IPR001296">
    <property type="entry name" value="Glyco_trans_1"/>
</dbReference>
<gene>
    <name evidence="3" type="ORF">MARLIPOL_08369</name>
</gene>
<proteinExistence type="predicted"/>
<evidence type="ECO:0000313" key="3">
    <source>
        <dbReference type="EMBL" id="EON92753.1"/>
    </source>
</evidence>
<dbReference type="STRING" id="1318628.MARLIPOL_08369"/>
<dbReference type="Pfam" id="PF13439">
    <property type="entry name" value="Glyco_transf_4"/>
    <property type="match status" value="1"/>
</dbReference>
<dbReference type="EMBL" id="ASAD01000010">
    <property type="protein sequence ID" value="EON92753.1"/>
    <property type="molecule type" value="Genomic_DNA"/>
</dbReference>
<dbReference type="AlphaFoldDB" id="R8B2D5"/>
<comment type="caution">
    <text evidence="3">The sequence shown here is derived from an EMBL/GenBank/DDBJ whole genome shotgun (WGS) entry which is preliminary data.</text>
</comment>
<dbReference type="Gene3D" id="3.40.50.2000">
    <property type="entry name" value="Glycogen Phosphorylase B"/>
    <property type="match status" value="2"/>
</dbReference>
<keyword evidence="3" id="KW-0808">Transferase</keyword>
<dbReference type="GO" id="GO:0016757">
    <property type="term" value="F:glycosyltransferase activity"/>
    <property type="evidence" value="ECO:0007669"/>
    <property type="project" value="InterPro"/>
</dbReference>
<accession>R8B2D5</accession>
<dbReference type="eggNOG" id="COG0438">
    <property type="taxonomic scope" value="Bacteria"/>
</dbReference>
<dbReference type="Pfam" id="PF00534">
    <property type="entry name" value="Glycos_transf_1"/>
    <property type="match status" value="1"/>
</dbReference>
<dbReference type="Proteomes" id="UP000016540">
    <property type="component" value="Unassembled WGS sequence"/>
</dbReference>
<organism evidence="3 4">
    <name type="scientific">Marinobacter lipolyticus SM19</name>
    <dbReference type="NCBI Taxonomy" id="1318628"/>
    <lineage>
        <taxon>Bacteria</taxon>
        <taxon>Pseudomonadati</taxon>
        <taxon>Pseudomonadota</taxon>
        <taxon>Gammaproteobacteria</taxon>
        <taxon>Pseudomonadales</taxon>
        <taxon>Marinobacteraceae</taxon>
        <taxon>Marinobacter</taxon>
    </lineage>
</organism>
<evidence type="ECO:0000259" key="1">
    <source>
        <dbReference type="Pfam" id="PF00534"/>
    </source>
</evidence>
<feature type="domain" description="Glycosyltransferase subfamily 4-like N-terminal" evidence="2">
    <location>
        <begin position="18"/>
        <end position="175"/>
    </location>
</feature>
<dbReference type="GO" id="GO:1901135">
    <property type="term" value="P:carbohydrate derivative metabolic process"/>
    <property type="evidence" value="ECO:0007669"/>
    <property type="project" value="UniProtKB-ARBA"/>
</dbReference>
<name>R8B2D5_9GAMM</name>
<evidence type="ECO:0000259" key="2">
    <source>
        <dbReference type="Pfam" id="PF13439"/>
    </source>
</evidence>
<sequence length="373" mass="40774">MTGTAGKTILHLIDTTGPGGAETVFISLLNKLEETEFRNVVVLRGEGWVADQVRSLGITPHTIDSKGSFNLGYIRTLRHILKSEQVDLIHAHLLGSNVYGALLALLCRTPMIATFHGAVDVAAGERFLRAKFSIIGWGASSIVCVSRRLQDELADRSPLPKHKLKLIYNGVNPERFSRGSTTALRAELGLPRDATLVVSVGNIRPAKGYEYLVDAAVKMAEVDTNTHFVVVGHQREVLFDKLKARIAAAPRQPNIHWLGFRKDVADVLKQADIFLLPSVSEGFSISTVEAMMAGVPVIATRSGGPEEIIVDGETGLLIPIKDPDAIVTAILNLKRTVLQKEVTERARKAAYDRFSLATMLQAYFGLYQSLTTR</sequence>
<dbReference type="InterPro" id="IPR028098">
    <property type="entry name" value="Glyco_trans_4-like_N"/>
</dbReference>
<dbReference type="RefSeq" id="WP_012137677.1">
    <property type="nucleotide sequence ID" value="NZ_KE007317.1"/>
</dbReference>
<dbReference type="PANTHER" id="PTHR12526:SF630">
    <property type="entry name" value="GLYCOSYLTRANSFERASE"/>
    <property type="match status" value="1"/>
</dbReference>